<name>A0A918WAF2_9GAMM</name>
<evidence type="ECO:0008006" key="5">
    <source>
        <dbReference type="Google" id="ProtNLM"/>
    </source>
</evidence>
<evidence type="ECO:0000313" key="3">
    <source>
        <dbReference type="EMBL" id="GHA88891.1"/>
    </source>
</evidence>
<protein>
    <recommendedName>
        <fullName evidence="5">Tetratricopeptide repeat protein</fullName>
    </recommendedName>
</protein>
<keyword evidence="2" id="KW-0472">Membrane</keyword>
<keyword evidence="2" id="KW-0812">Transmembrane</keyword>
<keyword evidence="4" id="KW-1185">Reference proteome</keyword>
<dbReference type="AlphaFoldDB" id="A0A918WAF2"/>
<gene>
    <name evidence="3" type="ORF">GCM10007067_28480</name>
</gene>
<proteinExistence type="predicted"/>
<dbReference type="InterPro" id="IPR011990">
    <property type="entry name" value="TPR-like_helical_dom_sf"/>
</dbReference>
<feature type="compositionally biased region" description="Basic and acidic residues" evidence="1">
    <location>
        <begin position="10"/>
        <end position="19"/>
    </location>
</feature>
<evidence type="ECO:0000313" key="4">
    <source>
        <dbReference type="Proteomes" id="UP000646426"/>
    </source>
</evidence>
<reference evidence="3" key="1">
    <citation type="journal article" date="2014" name="Int. J. Syst. Evol. Microbiol.">
        <title>Complete genome sequence of Corynebacterium casei LMG S-19264T (=DSM 44701T), isolated from a smear-ripened cheese.</title>
        <authorList>
            <consortium name="US DOE Joint Genome Institute (JGI-PGF)"/>
            <person name="Walter F."/>
            <person name="Albersmeier A."/>
            <person name="Kalinowski J."/>
            <person name="Ruckert C."/>
        </authorList>
    </citation>
    <scope>NUCLEOTIDE SEQUENCE</scope>
    <source>
        <strain evidence="3">KCTC 23077</strain>
    </source>
</reference>
<dbReference type="Gene3D" id="1.25.40.10">
    <property type="entry name" value="Tetratricopeptide repeat domain"/>
    <property type="match status" value="2"/>
</dbReference>
<dbReference type="SUPFAM" id="SSF48452">
    <property type="entry name" value="TPR-like"/>
    <property type="match status" value="1"/>
</dbReference>
<organism evidence="3 4">
    <name type="scientific">Cognatilysobacter bugurensis</name>
    <dbReference type="NCBI Taxonomy" id="543356"/>
    <lineage>
        <taxon>Bacteria</taxon>
        <taxon>Pseudomonadati</taxon>
        <taxon>Pseudomonadota</taxon>
        <taxon>Gammaproteobacteria</taxon>
        <taxon>Lysobacterales</taxon>
        <taxon>Lysobacteraceae</taxon>
        <taxon>Cognatilysobacter</taxon>
    </lineage>
</organism>
<feature type="region of interest" description="Disordered" evidence="1">
    <location>
        <begin position="1"/>
        <end position="22"/>
    </location>
</feature>
<feature type="transmembrane region" description="Helical" evidence="2">
    <location>
        <begin position="37"/>
        <end position="56"/>
    </location>
</feature>
<dbReference type="Proteomes" id="UP000646426">
    <property type="component" value="Unassembled WGS sequence"/>
</dbReference>
<sequence>MQHTPEPQEDLARAPDEGGRAGARVRPWERLRTLGPAARGALIILVATFIAALLAFREPIAEWLWPDTRIQQLRDAGRAALAKGRLTATDGRGARELYEAALALDPDRVELRRDLARVGDAALMQARRALEAHRFADAHRSLALARELGVPRARVQQVADELRVREAAVAGIDEMLREAAQARADGRLDGGDDSALELYRRVLGLEPGNTIALEGREDTLADLMQHARMALDEQRLGDAARLIERVRGVDDGHADLPPAIADLEGRLDRHRARARTALGRQRLERALREFDAVLAVRPHDPAALAGRTEVATAYARRSERLAADFQFKPAEAALQRAAEIAPDADAVAAATARLQGARESRKRLRERAPGPQERERVGALLRAAAQAEAAGDLISPPGDSAYDRLRAAREIAPNDPRVHDATARLVPSARTCFENELRENRLARARQCLDAWRALEGDSASVDSAQRRLAARWVAYGHERLGAGEPQRAERALHAARELDPQPDGAQELQARLGALEATR</sequence>
<evidence type="ECO:0000256" key="2">
    <source>
        <dbReference type="SAM" id="Phobius"/>
    </source>
</evidence>
<dbReference type="EMBL" id="BMYD01000006">
    <property type="protein sequence ID" value="GHA88891.1"/>
    <property type="molecule type" value="Genomic_DNA"/>
</dbReference>
<accession>A0A918WAF2</accession>
<evidence type="ECO:0000256" key="1">
    <source>
        <dbReference type="SAM" id="MobiDB-lite"/>
    </source>
</evidence>
<reference evidence="3" key="2">
    <citation type="submission" date="2020-09" db="EMBL/GenBank/DDBJ databases">
        <authorList>
            <person name="Sun Q."/>
            <person name="Kim S."/>
        </authorList>
    </citation>
    <scope>NUCLEOTIDE SEQUENCE</scope>
    <source>
        <strain evidence="3">KCTC 23077</strain>
    </source>
</reference>
<comment type="caution">
    <text evidence="3">The sequence shown here is derived from an EMBL/GenBank/DDBJ whole genome shotgun (WGS) entry which is preliminary data.</text>
</comment>
<keyword evidence="2" id="KW-1133">Transmembrane helix</keyword>